<feature type="transmembrane region" description="Helical" evidence="6">
    <location>
        <begin position="270"/>
        <end position="290"/>
    </location>
</feature>
<feature type="transmembrane region" description="Helical" evidence="6">
    <location>
        <begin position="317"/>
        <end position="336"/>
    </location>
</feature>
<dbReference type="SUPFAM" id="SSF103473">
    <property type="entry name" value="MFS general substrate transporter"/>
    <property type="match status" value="1"/>
</dbReference>
<protein>
    <submittedName>
        <fullName evidence="7">Transporter, major facilitator family protein</fullName>
    </submittedName>
</protein>
<evidence type="ECO:0000256" key="6">
    <source>
        <dbReference type="SAM" id="Phobius"/>
    </source>
</evidence>
<feature type="transmembrane region" description="Helical" evidence="6">
    <location>
        <begin position="450"/>
        <end position="469"/>
    </location>
</feature>
<dbReference type="AlphaFoldDB" id="A0A238BRG1"/>
<comment type="subcellular location">
    <subcellularLocation>
        <location evidence="1">Endomembrane system</location>
        <topology evidence="1">Multi-pass membrane protein</topology>
    </subcellularLocation>
</comment>
<dbReference type="InterPro" id="IPR051068">
    <property type="entry name" value="MFS_Domain-Containing_Protein"/>
</dbReference>
<dbReference type="CDD" id="cd17326">
    <property type="entry name" value="MFS_MFSD8"/>
    <property type="match status" value="1"/>
</dbReference>
<feature type="transmembrane region" description="Helical" evidence="6">
    <location>
        <begin position="490"/>
        <end position="511"/>
    </location>
</feature>
<keyword evidence="2" id="KW-0813">Transport</keyword>
<keyword evidence="4 6" id="KW-1133">Transmembrane helix</keyword>
<gene>
    <name evidence="7" type="ORF">X798_05739</name>
</gene>
<dbReference type="InterPro" id="IPR011701">
    <property type="entry name" value="MFS"/>
</dbReference>
<accession>A0A238BRG1</accession>
<keyword evidence="5 6" id="KW-0472">Membrane</keyword>
<sequence>MFYLPPGNLPSRSDQLKSSMHSSILSSAPNCNRRINQILVIECITKRQYGALRFQQSYKAVIVVFPRKMTIKSVTTEKVISPPTEVRSLDEEKTPWGSLAICNAVCFMTGVQFSIFFTSMWPYLNGLDSSANLEFFGWITASYSIGSTISTSLFGLWNQKTMSTKYPGSFGNLMMAFGNSLYGLLPTIGAGKWFMLSARFIIGFGSGHLCVLRTYAATASTPRDRTKALSITIGSFVFGLSIGPALQALFTPLGNSGFKIGIVIINMYTLPAFLMVTVSIISIILLCTVFTEKYSGILRSNKSEKSFGIVIPKLDRVAAAICIYMWFTMQSIGTNIEVMAPPLTIAMYNWSDHQAVLYNGILQSISCSLNVVCYFIIGFTSLQHRDKRSMILFGLTCFVAYHIINLPWPFYPEHLDFMKTVSNSTVEDTVYSGGCLQHYHWCAYTPRVPFFLYSFAATVLFGLAFPFLASPVGTLYSQILGPRNQGLMQGIFEFFGSSARFLGPIISTTLFEKSGYLWPMLIQLTLLIGCIILNIIFRHRLIPLRLKPEIGVPTKYKFGTFYRL</sequence>
<dbReference type="Proteomes" id="UP000242913">
    <property type="component" value="Unassembled WGS sequence"/>
</dbReference>
<dbReference type="GO" id="GO:0005765">
    <property type="term" value="C:lysosomal membrane"/>
    <property type="evidence" value="ECO:0007669"/>
    <property type="project" value="TreeGrafter"/>
</dbReference>
<feature type="transmembrane region" description="Helical" evidence="6">
    <location>
        <begin position="228"/>
        <end position="250"/>
    </location>
</feature>
<organism evidence="7 8">
    <name type="scientific">Onchocerca flexuosa</name>
    <dbReference type="NCBI Taxonomy" id="387005"/>
    <lineage>
        <taxon>Eukaryota</taxon>
        <taxon>Metazoa</taxon>
        <taxon>Ecdysozoa</taxon>
        <taxon>Nematoda</taxon>
        <taxon>Chromadorea</taxon>
        <taxon>Rhabditida</taxon>
        <taxon>Spirurina</taxon>
        <taxon>Spiruromorpha</taxon>
        <taxon>Filarioidea</taxon>
        <taxon>Onchocercidae</taxon>
        <taxon>Onchocerca</taxon>
    </lineage>
</organism>
<dbReference type="Pfam" id="PF07690">
    <property type="entry name" value="MFS_1"/>
    <property type="match status" value="1"/>
</dbReference>
<reference evidence="7 8" key="1">
    <citation type="submission" date="2015-12" db="EMBL/GenBank/DDBJ databases">
        <title>Draft genome of the nematode, Onchocerca flexuosa.</title>
        <authorList>
            <person name="Mitreva M."/>
        </authorList>
    </citation>
    <scope>NUCLEOTIDE SEQUENCE [LARGE SCALE GENOMIC DNA]</scope>
    <source>
        <strain evidence="7">Red Deer</strain>
    </source>
</reference>
<dbReference type="PANTHER" id="PTHR23510">
    <property type="entry name" value="INNER MEMBRANE TRANSPORT PROTEIN YAJR"/>
    <property type="match status" value="1"/>
</dbReference>
<keyword evidence="3 6" id="KW-0812">Transmembrane</keyword>
<dbReference type="GO" id="GO:0012505">
    <property type="term" value="C:endomembrane system"/>
    <property type="evidence" value="ECO:0007669"/>
    <property type="project" value="UniProtKB-SubCell"/>
</dbReference>
<evidence type="ECO:0000313" key="7">
    <source>
        <dbReference type="EMBL" id="OZC07260.1"/>
    </source>
</evidence>
<feature type="transmembrane region" description="Helical" evidence="6">
    <location>
        <begin position="194"/>
        <end position="216"/>
    </location>
</feature>
<feature type="transmembrane region" description="Helical" evidence="6">
    <location>
        <begin position="356"/>
        <end position="377"/>
    </location>
</feature>
<feature type="transmembrane region" description="Helical" evidence="6">
    <location>
        <begin position="96"/>
        <end position="123"/>
    </location>
</feature>
<proteinExistence type="predicted"/>
<dbReference type="PANTHER" id="PTHR23510:SF3">
    <property type="entry name" value="MAJOR FACILITATOR SUPERFAMILY DOMAIN-CONTAINING PROTEIN 8"/>
    <property type="match status" value="1"/>
</dbReference>
<keyword evidence="8" id="KW-1185">Reference proteome</keyword>
<dbReference type="Gene3D" id="1.20.1250.20">
    <property type="entry name" value="MFS general substrate transporter like domains"/>
    <property type="match status" value="1"/>
</dbReference>
<feature type="transmembrane region" description="Helical" evidence="6">
    <location>
        <begin position="135"/>
        <end position="157"/>
    </location>
</feature>
<evidence type="ECO:0000313" key="8">
    <source>
        <dbReference type="Proteomes" id="UP000242913"/>
    </source>
</evidence>
<evidence type="ECO:0000256" key="2">
    <source>
        <dbReference type="ARBA" id="ARBA00022448"/>
    </source>
</evidence>
<dbReference type="OrthoDB" id="370281at2759"/>
<feature type="transmembrane region" description="Helical" evidence="6">
    <location>
        <begin position="517"/>
        <end position="537"/>
    </location>
</feature>
<evidence type="ECO:0000256" key="5">
    <source>
        <dbReference type="ARBA" id="ARBA00023136"/>
    </source>
</evidence>
<name>A0A238BRG1_9BILA</name>
<evidence type="ECO:0000256" key="4">
    <source>
        <dbReference type="ARBA" id="ARBA00022989"/>
    </source>
</evidence>
<dbReference type="InterPro" id="IPR036259">
    <property type="entry name" value="MFS_trans_sf"/>
</dbReference>
<evidence type="ECO:0000256" key="1">
    <source>
        <dbReference type="ARBA" id="ARBA00004127"/>
    </source>
</evidence>
<dbReference type="EMBL" id="KZ270037">
    <property type="protein sequence ID" value="OZC07260.1"/>
    <property type="molecule type" value="Genomic_DNA"/>
</dbReference>
<evidence type="ECO:0000256" key="3">
    <source>
        <dbReference type="ARBA" id="ARBA00022692"/>
    </source>
</evidence>
<dbReference type="GO" id="GO:0022857">
    <property type="term" value="F:transmembrane transporter activity"/>
    <property type="evidence" value="ECO:0007669"/>
    <property type="project" value="InterPro"/>
</dbReference>
<feature type="transmembrane region" description="Helical" evidence="6">
    <location>
        <begin position="169"/>
        <end position="188"/>
    </location>
</feature>
<feature type="transmembrane region" description="Helical" evidence="6">
    <location>
        <begin position="389"/>
        <end position="408"/>
    </location>
</feature>